<evidence type="ECO:0000313" key="7">
    <source>
        <dbReference type="Proteomes" id="UP000294257"/>
    </source>
</evidence>
<evidence type="ECO:0000256" key="2">
    <source>
        <dbReference type="ARBA" id="ARBA00023125"/>
    </source>
</evidence>
<reference evidence="6 7" key="1">
    <citation type="submission" date="2019-02" db="EMBL/GenBank/DDBJ databases">
        <title>Genomic Encyclopedia of Type Strains, Phase IV (KMG-IV): sequencing the most valuable type-strain genomes for metagenomic binning, comparative biology and taxonomic classification.</title>
        <authorList>
            <person name="Goeker M."/>
        </authorList>
    </citation>
    <scope>NUCLEOTIDE SEQUENCE [LARGE SCALE GENOMIC DNA]</scope>
    <source>
        <strain evidence="6 7">DSM 101727</strain>
    </source>
</reference>
<dbReference type="Gene3D" id="1.10.357.10">
    <property type="entry name" value="Tetracycline Repressor, domain 2"/>
    <property type="match status" value="1"/>
</dbReference>
<protein>
    <submittedName>
        <fullName evidence="6">TetR family transcriptional regulator</fullName>
    </submittedName>
</protein>
<feature type="domain" description="HTH tetR-type" evidence="4">
    <location>
        <begin position="4"/>
        <end position="42"/>
    </location>
</feature>
<dbReference type="InterPro" id="IPR001647">
    <property type="entry name" value="HTH_TetR"/>
</dbReference>
<dbReference type="InterPro" id="IPR036271">
    <property type="entry name" value="Tet_transcr_reg_TetR-rel_C_sf"/>
</dbReference>
<keyword evidence="2" id="KW-0238">DNA-binding</keyword>
<dbReference type="PANTHER" id="PTHR47506:SF1">
    <property type="entry name" value="HTH-TYPE TRANSCRIPTIONAL REGULATOR YJDC"/>
    <property type="match status" value="1"/>
</dbReference>
<dbReference type="InterPro" id="IPR011075">
    <property type="entry name" value="TetR_C"/>
</dbReference>
<keyword evidence="1" id="KW-0805">Transcription regulation</keyword>
<organism evidence="6 7">
    <name type="scientific">Herbihabitans rhizosphaerae</name>
    <dbReference type="NCBI Taxonomy" id="1872711"/>
    <lineage>
        <taxon>Bacteria</taxon>
        <taxon>Bacillati</taxon>
        <taxon>Actinomycetota</taxon>
        <taxon>Actinomycetes</taxon>
        <taxon>Pseudonocardiales</taxon>
        <taxon>Pseudonocardiaceae</taxon>
        <taxon>Herbihabitans</taxon>
    </lineage>
</organism>
<dbReference type="OrthoDB" id="9805134at2"/>
<evidence type="ECO:0000259" key="4">
    <source>
        <dbReference type="Pfam" id="PF00440"/>
    </source>
</evidence>
<accession>A0A4Q7L908</accession>
<sequence length="179" mass="19305">MLTFWEHGYDATSIADLTGAMGIRAPSMYAAFGDKMRLFAEVVDVYQRTHGVFAKGALDEEPTVRAGVARMLAEAAVAYTERGHPRGCLVISAGINCTEASADVETMLRDIRNANVTAIRKRIQSDIRRGALPPETDAKALARYTGAVLQGMSQQARDGASKSELLAVAEMAMHCWPSA</sequence>
<feature type="domain" description="Tetracyclin repressor-like C-terminal" evidence="5">
    <location>
        <begin position="70"/>
        <end position="157"/>
    </location>
</feature>
<dbReference type="AlphaFoldDB" id="A0A4Q7L908"/>
<name>A0A4Q7L908_9PSEU</name>
<dbReference type="Proteomes" id="UP000294257">
    <property type="component" value="Unassembled WGS sequence"/>
</dbReference>
<dbReference type="PANTHER" id="PTHR47506">
    <property type="entry name" value="TRANSCRIPTIONAL REGULATORY PROTEIN"/>
    <property type="match status" value="1"/>
</dbReference>
<proteinExistence type="predicted"/>
<dbReference type="GO" id="GO:0003677">
    <property type="term" value="F:DNA binding"/>
    <property type="evidence" value="ECO:0007669"/>
    <property type="project" value="UniProtKB-KW"/>
</dbReference>
<dbReference type="Gene3D" id="1.10.10.60">
    <property type="entry name" value="Homeodomain-like"/>
    <property type="match status" value="1"/>
</dbReference>
<evidence type="ECO:0000313" key="6">
    <source>
        <dbReference type="EMBL" id="RZS45161.1"/>
    </source>
</evidence>
<dbReference type="EMBL" id="SGWQ01000001">
    <property type="protein sequence ID" value="RZS45161.1"/>
    <property type="molecule type" value="Genomic_DNA"/>
</dbReference>
<comment type="caution">
    <text evidence="6">The sequence shown here is derived from an EMBL/GenBank/DDBJ whole genome shotgun (WGS) entry which is preliminary data.</text>
</comment>
<keyword evidence="3" id="KW-0804">Transcription</keyword>
<keyword evidence="7" id="KW-1185">Reference proteome</keyword>
<dbReference type="Pfam" id="PF00440">
    <property type="entry name" value="TetR_N"/>
    <property type="match status" value="1"/>
</dbReference>
<evidence type="ECO:0000256" key="1">
    <source>
        <dbReference type="ARBA" id="ARBA00023015"/>
    </source>
</evidence>
<dbReference type="SUPFAM" id="SSF46689">
    <property type="entry name" value="Homeodomain-like"/>
    <property type="match status" value="1"/>
</dbReference>
<dbReference type="SUPFAM" id="SSF48498">
    <property type="entry name" value="Tetracyclin repressor-like, C-terminal domain"/>
    <property type="match status" value="1"/>
</dbReference>
<evidence type="ECO:0000259" key="5">
    <source>
        <dbReference type="Pfam" id="PF16925"/>
    </source>
</evidence>
<dbReference type="Pfam" id="PF16925">
    <property type="entry name" value="TetR_C_13"/>
    <property type="match status" value="1"/>
</dbReference>
<dbReference type="InterPro" id="IPR009057">
    <property type="entry name" value="Homeodomain-like_sf"/>
</dbReference>
<evidence type="ECO:0000256" key="3">
    <source>
        <dbReference type="ARBA" id="ARBA00023163"/>
    </source>
</evidence>
<gene>
    <name evidence="6" type="ORF">EV193_1011048</name>
</gene>